<dbReference type="EMBL" id="FWEV01000097">
    <property type="protein sequence ID" value="SLM29526.1"/>
    <property type="molecule type" value="Genomic_DNA"/>
</dbReference>
<evidence type="ECO:0000313" key="2">
    <source>
        <dbReference type="Proteomes" id="UP000191931"/>
    </source>
</evidence>
<dbReference type="GO" id="GO:0006310">
    <property type="term" value="P:DNA recombination"/>
    <property type="evidence" value="ECO:0007669"/>
    <property type="project" value="InterPro"/>
</dbReference>
<dbReference type="AlphaFoldDB" id="A0A1W1HAQ7"/>
<reference evidence="1 2" key="1">
    <citation type="submission" date="2017-03" db="EMBL/GenBank/DDBJ databases">
        <authorList>
            <person name="Afonso C.L."/>
            <person name="Miller P.J."/>
            <person name="Scott M.A."/>
            <person name="Spackman E."/>
            <person name="Goraichik I."/>
            <person name="Dimitrov K.M."/>
            <person name="Suarez D.L."/>
            <person name="Swayne D.E."/>
        </authorList>
    </citation>
    <scope>NUCLEOTIDE SEQUENCE [LARGE SCALE GENOMIC DNA]</scope>
    <source>
        <strain evidence="1">PRJEB14757</strain>
    </source>
</reference>
<dbReference type="RefSeq" id="WP_080806545.1">
    <property type="nucleotide sequence ID" value="NZ_LT828554.1"/>
</dbReference>
<sequence length="208" mass="24157">MSLLSSSLSVARYKVAGKIEDPVMETVAEGLKKNAITTIEDEYAEITIGWTPFESDFEPDFDKFTFTYGHYFIFSMRIDKKSVPSKIIKKYVAIEIAKKLKEDGREFLSKNEKTDIRDAVTEKLMRQIPSTPNIYNVLWDNENSSVMLFSTQKAANEEFETFFSRSFKLKLVKLFPFTMIEYSDEWKDEERDKVMNLTTLNLKGKIDA</sequence>
<accession>A0A1W1HAQ7</accession>
<dbReference type="Pfam" id="PF04381">
    <property type="entry name" value="RdgC"/>
    <property type="match status" value="1"/>
</dbReference>
<name>A0A1W1HAQ7_9BACT</name>
<organism evidence="1 2">
    <name type="scientific">Desulfamplus magnetovallimortis</name>
    <dbReference type="NCBI Taxonomy" id="1246637"/>
    <lineage>
        <taxon>Bacteria</taxon>
        <taxon>Pseudomonadati</taxon>
        <taxon>Thermodesulfobacteriota</taxon>
        <taxon>Desulfobacteria</taxon>
        <taxon>Desulfobacterales</taxon>
        <taxon>Desulfobacteraceae</taxon>
        <taxon>Desulfamplus</taxon>
    </lineage>
</organism>
<dbReference type="STRING" id="1246637.MTBBW1_1860016"/>
<dbReference type="InterPro" id="IPR007476">
    <property type="entry name" value="RdgC"/>
</dbReference>
<evidence type="ECO:0000313" key="1">
    <source>
        <dbReference type="EMBL" id="SLM29526.1"/>
    </source>
</evidence>
<proteinExistence type="predicted"/>
<dbReference type="Proteomes" id="UP000191931">
    <property type="component" value="Unassembled WGS sequence"/>
</dbReference>
<gene>
    <name evidence="1" type="ORF">MTBBW1_1860016</name>
</gene>
<dbReference type="OrthoDB" id="9793997at2"/>
<keyword evidence="2" id="KW-1185">Reference proteome</keyword>
<protein>
    <submittedName>
        <fullName evidence="1">Uncharacterized protein</fullName>
    </submittedName>
</protein>